<comment type="caution">
    <text evidence="1">The sequence shown here is derived from an EMBL/GenBank/DDBJ whole genome shotgun (WGS) entry which is preliminary data.</text>
</comment>
<name>A0A1Q3AZX5_CEPFO</name>
<accession>A0A1Q3AZX5</accession>
<dbReference type="AlphaFoldDB" id="A0A1Q3AZX5"/>
<feature type="non-terminal residue" evidence="1">
    <location>
        <position position="1"/>
    </location>
</feature>
<reference evidence="2" key="1">
    <citation type="submission" date="2016-04" db="EMBL/GenBank/DDBJ databases">
        <title>Cephalotus genome sequencing.</title>
        <authorList>
            <person name="Fukushima K."/>
            <person name="Hasebe M."/>
            <person name="Fang X."/>
        </authorList>
    </citation>
    <scope>NUCLEOTIDE SEQUENCE [LARGE SCALE GENOMIC DNA]</scope>
    <source>
        <strain evidence="2">cv. St1</strain>
    </source>
</reference>
<organism evidence="1 2">
    <name type="scientific">Cephalotus follicularis</name>
    <name type="common">Albany pitcher plant</name>
    <dbReference type="NCBI Taxonomy" id="3775"/>
    <lineage>
        <taxon>Eukaryota</taxon>
        <taxon>Viridiplantae</taxon>
        <taxon>Streptophyta</taxon>
        <taxon>Embryophyta</taxon>
        <taxon>Tracheophyta</taxon>
        <taxon>Spermatophyta</taxon>
        <taxon>Magnoliopsida</taxon>
        <taxon>eudicotyledons</taxon>
        <taxon>Gunneridae</taxon>
        <taxon>Pentapetalae</taxon>
        <taxon>rosids</taxon>
        <taxon>fabids</taxon>
        <taxon>Oxalidales</taxon>
        <taxon>Cephalotaceae</taxon>
        <taxon>Cephalotus</taxon>
    </lineage>
</organism>
<dbReference type="PANTHER" id="PTHR37610">
    <property type="entry name" value="CCHC-TYPE DOMAIN-CONTAINING PROTEIN"/>
    <property type="match status" value="1"/>
</dbReference>
<protein>
    <submittedName>
        <fullName evidence="1">UBN2_3 domain-containing protein</fullName>
    </submittedName>
</protein>
<keyword evidence="2" id="KW-1185">Reference proteome</keyword>
<gene>
    <name evidence="1" type="ORF">CFOL_v3_04838</name>
</gene>
<dbReference type="Proteomes" id="UP000187406">
    <property type="component" value="Unassembled WGS sequence"/>
</dbReference>
<dbReference type="InParanoid" id="A0A1Q3AZX5"/>
<dbReference type="Pfam" id="PF14223">
    <property type="entry name" value="Retrotran_gag_2"/>
    <property type="match status" value="1"/>
</dbReference>
<dbReference type="OrthoDB" id="1937545at2759"/>
<proteinExistence type="predicted"/>
<evidence type="ECO:0000313" key="1">
    <source>
        <dbReference type="EMBL" id="GAV61311.1"/>
    </source>
</evidence>
<dbReference type="EMBL" id="BDDD01000194">
    <property type="protein sequence ID" value="GAV61311.1"/>
    <property type="molecule type" value="Genomic_DNA"/>
</dbReference>
<dbReference type="PANTHER" id="PTHR37610:SF40">
    <property type="entry name" value="OS01G0909600 PROTEIN"/>
    <property type="match status" value="1"/>
</dbReference>
<sequence length="190" mass="22678">FGEWEANDYQVMSWFFNSMEPQVYEIFAYSETSKALWDSLRDMYGHDDNDSRVFELQQEISKMEQTTGQSFIHHLRNLKRKWDELKQYRPIAATVEVYTQREEQDRMFQLLASLTLEYEDLRRQILMQSTLPSWASVYATVNREETRRHTMNISVPSSNKFETDNPENSFHNVVGLCHPVNCLNMCYFDD</sequence>
<evidence type="ECO:0000313" key="2">
    <source>
        <dbReference type="Proteomes" id="UP000187406"/>
    </source>
</evidence>